<dbReference type="EC" id="5.4.99.-" evidence="6"/>
<dbReference type="eggNOG" id="COG0564">
    <property type="taxonomic scope" value="Bacteria"/>
</dbReference>
<dbReference type="InterPro" id="IPR020103">
    <property type="entry name" value="PsdUridine_synth_cat_dom_sf"/>
</dbReference>
<sequence length="319" mass="36404">MKDKENLQSIEKSIPLTYVGEKIKTYLKDELGLSTRFVRSAALSGRILINGKTVKLDYILREEDQLRIHLEAKEHQEIEAEDIPIQVVYEDDAILVLNKEPYMVVHPTKSYQSGTLSNAVMHHYQSNGKSTIIRLVSRLDMNTSGLIILAKNQFVHSRISQDMQADLYEKYYVAIVQGAFPEETSLIDLPIYRDEEGAYQRVVDERGQRSLTEVKVLHYAEGHTLLLLKLLTGRTHQIRVHLSHLGFPIIGDELYGGDLSIMKRQALHAVYLSFRHPVTEEKMNAYAKVLDDFTEAAQKIGLDLNSIEKEITKLQVVES</sequence>
<organism evidence="8 9">
    <name type="scientific">Proteiniclasticum ruminis</name>
    <dbReference type="NCBI Taxonomy" id="398199"/>
    <lineage>
        <taxon>Bacteria</taxon>
        <taxon>Bacillati</taxon>
        <taxon>Bacillota</taxon>
        <taxon>Clostridia</taxon>
        <taxon>Eubacteriales</taxon>
        <taxon>Clostridiaceae</taxon>
        <taxon>Proteiniclasticum</taxon>
    </lineage>
</organism>
<dbReference type="InterPro" id="IPR050188">
    <property type="entry name" value="RluA_PseudoU_synthase"/>
</dbReference>
<dbReference type="SUPFAM" id="SSF55174">
    <property type="entry name" value="Alpha-L RNA-binding motif"/>
    <property type="match status" value="1"/>
</dbReference>
<accession>A0A1I4XXR1</accession>
<dbReference type="PANTHER" id="PTHR21600:SF44">
    <property type="entry name" value="RIBOSOMAL LARGE SUBUNIT PSEUDOURIDINE SYNTHASE D"/>
    <property type="match status" value="1"/>
</dbReference>
<keyword evidence="3 6" id="KW-0413">Isomerase</keyword>
<feature type="domain" description="RNA-binding S4" evidence="7">
    <location>
        <begin position="21"/>
        <end position="77"/>
    </location>
</feature>
<feature type="active site" evidence="4">
    <location>
        <position position="140"/>
    </location>
</feature>
<dbReference type="AlphaFoldDB" id="A0A1I4XXR1"/>
<dbReference type="EMBL" id="FOVK01000001">
    <property type="protein sequence ID" value="SFN30133.1"/>
    <property type="molecule type" value="Genomic_DNA"/>
</dbReference>
<dbReference type="SMART" id="SM00363">
    <property type="entry name" value="S4"/>
    <property type="match status" value="1"/>
</dbReference>
<evidence type="ECO:0000313" key="9">
    <source>
        <dbReference type="Proteomes" id="UP000181899"/>
    </source>
</evidence>
<dbReference type="GO" id="GO:0003723">
    <property type="term" value="F:RNA binding"/>
    <property type="evidence" value="ECO:0007669"/>
    <property type="project" value="UniProtKB-KW"/>
</dbReference>
<dbReference type="CDD" id="cd00165">
    <property type="entry name" value="S4"/>
    <property type="match status" value="1"/>
</dbReference>
<dbReference type="RefSeq" id="WP_074909234.1">
    <property type="nucleotide sequence ID" value="NZ_FOVK01000001.1"/>
</dbReference>
<protein>
    <recommendedName>
        <fullName evidence="6">Pseudouridine synthase</fullName>
        <ecNumber evidence="6">5.4.99.-</ecNumber>
    </recommendedName>
</protein>
<dbReference type="CDD" id="cd02869">
    <property type="entry name" value="PseudoU_synth_RluA_like"/>
    <property type="match status" value="1"/>
</dbReference>
<evidence type="ECO:0000256" key="1">
    <source>
        <dbReference type="ARBA" id="ARBA00000073"/>
    </source>
</evidence>
<reference evidence="8 9" key="1">
    <citation type="submission" date="2016-10" db="EMBL/GenBank/DDBJ databases">
        <authorList>
            <person name="de Groot N.N."/>
        </authorList>
    </citation>
    <scope>NUCLEOTIDE SEQUENCE [LARGE SCALE GENOMIC DNA]</scope>
    <source>
        <strain evidence="8 9">ML2</strain>
    </source>
</reference>
<dbReference type="InterPro" id="IPR002942">
    <property type="entry name" value="S4_RNA-bd"/>
</dbReference>
<keyword evidence="9" id="KW-1185">Reference proteome</keyword>
<dbReference type="Pfam" id="PF00849">
    <property type="entry name" value="PseudoU_synth_2"/>
    <property type="match status" value="1"/>
</dbReference>
<dbReference type="Proteomes" id="UP000181899">
    <property type="component" value="Unassembled WGS sequence"/>
</dbReference>
<dbReference type="Gene3D" id="3.30.2350.10">
    <property type="entry name" value="Pseudouridine synthase"/>
    <property type="match status" value="1"/>
</dbReference>
<name>A0A1I4XXR1_9CLOT</name>
<evidence type="ECO:0000259" key="7">
    <source>
        <dbReference type="SMART" id="SM00363"/>
    </source>
</evidence>
<dbReference type="InterPro" id="IPR006145">
    <property type="entry name" value="PsdUridine_synth_RsuA/RluA"/>
</dbReference>
<evidence type="ECO:0000256" key="5">
    <source>
        <dbReference type="PROSITE-ProRule" id="PRU00182"/>
    </source>
</evidence>
<evidence type="ECO:0000256" key="4">
    <source>
        <dbReference type="PIRSR" id="PIRSR606225-1"/>
    </source>
</evidence>
<comment type="catalytic activity">
    <reaction evidence="1 6">
        <text>a uridine in RNA = a pseudouridine in RNA</text>
        <dbReference type="Rhea" id="RHEA:48348"/>
        <dbReference type="Rhea" id="RHEA-COMP:12068"/>
        <dbReference type="Rhea" id="RHEA-COMP:12069"/>
        <dbReference type="ChEBI" id="CHEBI:65314"/>
        <dbReference type="ChEBI" id="CHEBI:65315"/>
    </reaction>
</comment>
<comment type="function">
    <text evidence="6">Responsible for synthesis of pseudouridine from uracil.</text>
</comment>
<dbReference type="InterPro" id="IPR006225">
    <property type="entry name" value="PsdUridine_synth_RluC/D"/>
</dbReference>
<dbReference type="NCBIfam" id="TIGR00005">
    <property type="entry name" value="rluA_subfam"/>
    <property type="match status" value="1"/>
</dbReference>
<dbReference type="PANTHER" id="PTHR21600">
    <property type="entry name" value="MITOCHONDRIAL RNA PSEUDOURIDINE SYNTHASE"/>
    <property type="match status" value="1"/>
</dbReference>
<proteinExistence type="inferred from homology"/>
<evidence type="ECO:0000256" key="2">
    <source>
        <dbReference type="ARBA" id="ARBA00010876"/>
    </source>
</evidence>
<dbReference type="PROSITE" id="PS50889">
    <property type="entry name" value="S4"/>
    <property type="match status" value="1"/>
</dbReference>
<evidence type="ECO:0000256" key="6">
    <source>
        <dbReference type="RuleBase" id="RU362028"/>
    </source>
</evidence>
<dbReference type="OrthoDB" id="9807829at2"/>
<dbReference type="GO" id="GO:0000455">
    <property type="term" value="P:enzyme-directed rRNA pseudouridine synthesis"/>
    <property type="evidence" value="ECO:0007669"/>
    <property type="project" value="TreeGrafter"/>
</dbReference>
<keyword evidence="5" id="KW-0694">RNA-binding</keyword>
<dbReference type="STRING" id="398199.SAMN05421804_104189"/>
<evidence type="ECO:0000313" key="8">
    <source>
        <dbReference type="EMBL" id="SFN30133.1"/>
    </source>
</evidence>
<gene>
    <name evidence="8" type="ORF">SAMN04488695_101233</name>
</gene>
<dbReference type="GO" id="GO:0120159">
    <property type="term" value="F:rRNA pseudouridine synthase activity"/>
    <property type="evidence" value="ECO:0007669"/>
    <property type="project" value="UniProtKB-ARBA"/>
</dbReference>
<dbReference type="SUPFAM" id="SSF55120">
    <property type="entry name" value="Pseudouridine synthase"/>
    <property type="match status" value="1"/>
</dbReference>
<evidence type="ECO:0000256" key="3">
    <source>
        <dbReference type="ARBA" id="ARBA00023235"/>
    </source>
</evidence>
<comment type="similarity">
    <text evidence="2 6">Belongs to the pseudouridine synthase RluA family.</text>
</comment>